<evidence type="ECO:0000256" key="7">
    <source>
        <dbReference type="SAM" id="Phobius"/>
    </source>
</evidence>
<name>A0ABP7NH24_9MICO</name>
<dbReference type="Proteomes" id="UP001501591">
    <property type="component" value="Unassembled WGS sequence"/>
</dbReference>
<dbReference type="Pfam" id="PF07690">
    <property type="entry name" value="MFS_1"/>
    <property type="match status" value="1"/>
</dbReference>
<accession>A0ABP7NH24</accession>
<evidence type="ECO:0000259" key="8">
    <source>
        <dbReference type="PROSITE" id="PS50850"/>
    </source>
</evidence>
<comment type="caution">
    <text evidence="9">The sequence shown here is derived from an EMBL/GenBank/DDBJ whole genome shotgun (WGS) entry which is preliminary data.</text>
</comment>
<evidence type="ECO:0000313" key="9">
    <source>
        <dbReference type="EMBL" id="GAA3947046.1"/>
    </source>
</evidence>
<dbReference type="SUPFAM" id="SSF103473">
    <property type="entry name" value="MFS general substrate transporter"/>
    <property type="match status" value="1"/>
</dbReference>
<dbReference type="PANTHER" id="PTHR42718">
    <property type="entry name" value="MAJOR FACILITATOR SUPERFAMILY MULTIDRUG TRANSPORTER MFSC"/>
    <property type="match status" value="1"/>
</dbReference>
<dbReference type="InterPro" id="IPR011701">
    <property type="entry name" value="MFS"/>
</dbReference>
<feature type="transmembrane region" description="Helical" evidence="7">
    <location>
        <begin position="21"/>
        <end position="43"/>
    </location>
</feature>
<keyword evidence="5 7" id="KW-1133">Transmembrane helix</keyword>
<evidence type="ECO:0000256" key="4">
    <source>
        <dbReference type="ARBA" id="ARBA00022692"/>
    </source>
</evidence>
<dbReference type="Gene3D" id="1.20.1250.20">
    <property type="entry name" value="MFS general substrate transporter like domains"/>
    <property type="match status" value="1"/>
</dbReference>
<gene>
    <name evidence="9" type="ORF">GCM10022383_26090</name>
</gene>
<sequence length="181" mass="18347">MQQLQAPTETGYGLGLSVTEAGLWMVPSGLAMVVLSPVNGYLLNRIGGKVVLIAGTVIIAIGYIVRNFLYHSALEVSLSAALVGIGTAFAYAAMPALIMSAVPLAQTASANGLNTVLRQVGTSTSSAVVAAVLSVSFVVIDGGSYPTWSGIVVLDVVAAAVALIAGAIALAIPRHRVLDLS</sequence>
<dbReference type="InterPro" id="IPR020846">
    <property type="entry name" value="MFS_dom"/>
</dbReference>
<evidence type="ECO:0000256" key="6">
    <source>
        <dbReference type="ARBA" id="ARBA00023136"/>
    </source>
</evidence>
<keyword evidence="2" id="KW-0813">Transport</keyword>
<keyword evidence="10" id="KW-1185">Reference proteome</keyword>
<organism evidence="9 10">
    <name type="scientific">Microbacterium soli</name>
    <dbReference type="NCBI Taxonomy" id="446075"/>
    <lineage>
        <taxon>Bacteria</taxon>
        <taxon>Bacillati</taxon>
        <taxon>Actinomycetota</taxon>
        <taxon>Actinomycetes</taxon>
        <taxon>Micrococcales</taxon>
        <taxon>Microbacteriaceae</taxon>
        <taxon>Microbacterium</taxon>
    </lineage>
</organism>
<evidence type="ECO:0000256" key="5">
    <source>
        <dbReference type="ARBA" id="ARBA00022989"/>
    </source>
</evidence>
<proteinExistence type="predicted"/>
<protein>
    <recommendedName>
        <fullName evidence="8">Major facilitator superfamily (MFS) profile domain-containing protein</fullName>
    </recommendedName>
</protein>
<evidence type="ECO:0000256" key="1">
    <source>
        <dbReference type="ARBA" id="ARBA00004651"/>
    </source>
</evidence>
<keyword evidence="4 7" id="KW-0812">Transmembrane</keyword>
<dbReference type="EMBL" id="BAABCP010000002">
    <property type="protein sequence ID" value="GAA3947046.1"/>
    <property type="molecule type" value="Genomic_DNA"/>
</dbReference>
<keyword evidence="6 7" id="KW-0472">Membrane</keyword>
<feature type="transmembrane region" description="Helical" evidence="7">
    <location>
        <begin position="50"/>
        <end position="69"/>
    </location>
</feature>
<dbReference type="PANTHER" id="PTHR42718:SF46">
    <property type="entry name" value="BLR6921 PROTEIN"/>
    <property type="match status" value="1"/>
</dbReference>
<dbReference type="InterPro" id="IPR036259">
    <property type="entry name" value="MFS_trans_sf"/>
</dbReference>
<keyword evidence="3" id="KW-1003">Cell membrane</keyword>
<evidence type="ECO:0000313" key="10">
    <source>
        <dbReference type="Proteomes" id="UP001501591"/>
    </source>
</evidence>
<feature type="transmembrane region" description="Helical" evidence="7">
    <location>
        <begin position="81"/>
        <end position="104"/>
    </location>
</feature>
<dbReference type="PROSITE" id="PS50850">
    <property type="entry name" value="MFS"/>
    <property type="match status" value="1"/>
</dbReference>
<evidence type="ECO:0000256" key="2">
    <source>
        <dbReference type="ARBA" id="ARBA00022448"/>
    </source>
</evidence>
<dbReference type="RefSeq" id="WP_344820141.1">
    <property type="nucleotide sequence ID" value="NZ_BAABCP010000002.1"/>
</dbReference>
<evidence type="ECO:0000256" key="3">
    <source>
        <dbReference type="ARBA" id="ARBA00022475"/>
    </source>
</evidence>
<comment type="subcellular location">
    <subcellularLocation>
        <location evidence="1">Cell membrane</location>
        <topology evidence="1">Multi-pass membrane protein</topology>
    </subcellularLocation>
</comment>
<feature type="domain" description="Major facilitator superfamily (MFS) profile" evidence="8">
    <location>
        <begin position="1"/>
        <end position="181"/>
    </location>
</feature>
<feature type="transmembrane region" description="Helical" evidence="7">
    <location>
        <begin position="151"/>
        <end position="172"/>
    </location>
</feature>
<reference evidence="10" key="1">
    <citation type="journal article" date="2019" name="Int. J. Syst. Evol. Microbiol.">
        <title>The Global Catalogue of Microorganisms (GCM) 10K type strain sequencing project: providing services to taxonomists for standard genome sequencing and annotation.</title>
        <authorList>
            <consortium name="The Broad Institute Genomics Platform"/>
            <consortium name="The Broad Institute Genome Sequencing Center for Infectious Disease"/>
            <person name="Wu L."/>
            <person name="Ma J."/>
        </authorList>
    </citation>
    <scope>NUCLEOTIDE SEQUENCE [LARGE SCALE GENOMIC DNA]</scope>
    <source>
        <strain evidence="10">JCM 17024</strain>
    </source>
</reference>